<gene>
    <name evidence="6" type="ORF">CEUSTIGMA_g7597.t1</name>
</gene>
<comment type="subcellular location">
    <subcellularLocation>
        <location evidence="1">Membrane</location>
        <topology evidence="1">Multi-pass membrane protein</topology>
    </subcellularLocation>
</comment>
<dbReference type="PANTHER" id="PTHR34809:SF1">
    <property type="entry name" value="MALTOSE EXCESS PROTEIN 1, CHLOROPLASTIC-RELATED"/>
    <property type="match status" value="1"/>
</dbReference>
<dbReference type="AlphaFoldDB" id="A0A250XB92"/>
<dbReference type="OrthoDB" id="8048523at2759"/>
<evidence type="ECO:0000256" key="4">
    <source>
        <dbReference type="ARBA" id="ARBA00023136"/>
    </source>
</evidence>
<keyword evidence="2 5" id="KW-0812">Transmembrane</keyword>
<name>A0A250XB92_9CHLO</name>
<feature type="transmembrane region" description="Helical" evidence="5">
    <location>
        <begin position="262"/>
        <end position="280"/>
    </location>
</feature>
<feature type="transmembrane region" description="Helical" evidence="5">
    <location>
        <begin position="149"/>
        <end position="167"/>
    </location>
</feature>
<dbReference type="EMBL" id="BEGY01000049">
    <property type="protein sequence ID" value="GAX80159.1"/>
    <property type="molecule type" value="Genomic_DNA"/>
</dbReference>
<feature type="transmembrane region" description="Helical" evidence="5">
    <location>
        <begin position="322"/>
        <end position="344"/>
    </location>
</feature>
<feature type="transmembrane region" description="Helical" evidence="5">
    <location>
        <begin position="232"/>
        <end position="250"/>
    </location>
</feature>
<dbReference type="GO" id="GO:0005363">
    <property type="term" value="F:maltose transmembrane transporter activity"/>
    <property type="evidence" value="ECO:0007669"/>
    <property type="project" value="TreeGrafter"/>
</dbReference>
<evidence type="ECO:0000256" key="3">
    <source>
        <dbReference type="ARBA" id="ARBA00022989"/>
    </source>
</evidence>
<keyword evidence="4 5" id="KW-0472">Membrane</keyword>
<comment type="caution">
    <text evidence="6">The sequence shown here is derived from an EMBL/GenBank/DDBJ whole genome shotgun (WGS) entry which is preliminary data.</text>
</comment>
<dbReference type="Pfam" id="PF04193">
    <property type="entry name" value="PQ-loop"/>
    <property type="match status" value="1"/>
</dbReference>
<feature type="transmembrane region" description="Helical" evidence="5">
    <location>
        <begin position="292"/>
        <end position="310"/>
    </location>
</feature>
<keyword evidence="3 5" id="KW-1133">Transmembrane helix</keyword>
<dbReference type="GO" id="GO:0009941">
    <property type="term" value="C:chloroplast envelope"/>
    <property type="evidence" value="ECO:0007669"/>
    <property type="project" value="TreeGrafter"/>
</dbReference>
<evidence type="ECO:0000313" key="6">
    <source>
        <dbReference type="EMBL" id="GAX80159.1"/>
    </source>
</evidence>
<keyword evidence="7" id="KW-1185">Reference proteome</keyword>
<dbReference type="InterPro" id="IPR034628">
    <property type="entry name" value="MEX1/MEX1-like"/>
</dbReference>
<feature type="transmembrane region" description="Helical" evidence="5">
    <location>
        <begin position="85"/>
        <end position="111"/>
    </location>
</feature>
<dbReference type="STRING" id="1157962.A0A250XB92"/>
<protein>
    <submittedName>
        <fullName evidence="6">Uncharacterized protein</fullName>
    </submittedName>
</protein>
<reference evidence="6 7" key="1">
    <citation type="submission" date="2017-08" db="EMBL/GenBank/DDBJ databases">
        <title>Acidophilic green algal genome provides insights into adaptation to an acidic environment.</title>
        <authorList>
            <person name="Hirooka S."/>
            <person name="Hirose Y."/>
            <person name="Kanesaki Y."/>
            <person name="Higuchi S."/>
            <person name="Fujiwara T."/>
            <person name="Onuma R."/>
            <person name="Era A."/>
            <person name="Ohbayashi R."/>
            <person name="Uzuka A."/>
            <person name="Nozaki H."/>
            <person name="Yoshikawa H."/>
            <person name="Miyagishima S.Y."/>
        </authorList>
    </citation>
    <scope>NUCLEOTIDE SEQUENCE [LARGE SCALE GENOMIC DNA]</scope>
    <source>
        <strain evidence="6 7">NIES-2499</strain>
    </source>
</reference>
<accession>A0A250XB92</accession>
<dbReference type="Proteomes" id="UP000232323">
    <property type="component" value="Unassembled WGS sequence"/>
</dbReference>
<evidence type="ECO:0000256" key="2">
    <source>
        <dbReference type="ARBA" id="ARBA00022692"/>
    </source>
</evidence>
<evidence type="ECO:0000256" key="1">
    <source>
        <dbReference type="ARBA" id="ARBA00004141"/>
    </source>
</evidence>
<dbReference type="PANTHER" id="PTHR34809">
    <property type="entry name" value="MALTOSE EXCESS PROTEIN 1, CHLOROPLASTIC-RELATED"/>
    <property type="match status" value="1"/>
</dbReference>
<evidence type="ECO:0000256" key="5">
    <source>
        <dbReference type="SAM" id="Phobius"/>
    </source>
</evidence>
<feature type="transmembrane region" description="Helical" evidence="5">
    <location>
        <begin position="123"/>
        <end position="143"/>
    </location>
</feature>
<feature type="transmembrane region" description="Helical" evidence="5">
    <location>
        <begin position="62"/>
        <end position="79"/>
    </location>
</feature>
<proteinExistence type="predicted"/>
<evidence type="ECO:0000313" key="7">
    <source>
        <dbReference type="Proteomes" id="UP000232323"/>
    </source>
</evidence>
<feature type="transmembrane region" description="Helical" evidence="5">
    <location>
        <begin position="203"/>
        <end position="226"/>
    </location>
</feature>
<organism evidence="6 7">
    <name type="scientific">Chlamydomonas eustigma</name>
    <dbReference type="NCBI Taxonomy" id="1157962"/>
    <lineage>
        <taxon>Eukaryota</taxon>
        <taxon>Viridiplantae</taxon>
        <taxon>Chlorophyta</taxon>
        <taxon>core chlorophytes</taxon>
        <taxon>Chlorophyceae</taxon>
        <taxon>CS clade</taxon>
        <taxon>Chlamydomonadales</taxon>
        <taxon>Chlamydomonadaceae</taxon>
        <taxon>Chlamydomonas</taxon>
    </lineage>
</organism>
<dbReference type="InterPro" id="IPR006603">
    <property type="entry name" value="PQ-loop_rpt"/>
</dbReference>
<sequence length="387" mass="41825">MLKSWKDSASGVGGQLTAQKSQHNYALSPRHKIKKLDVRRCRLSVHAVPVTRDDWDRITDRLVVGSAIPFSVLVLPQVLQNAVNMFSGQACALSIISWEGYLSGLLGNTLMCTHFAGRTERSAVNVQIIGIVNNMLVLFQVALASFMPAPVFLATAGLTALAVAISLNRLKGGLGQDPNSSKEVSQPQRADHYKGGKMPFWSLWELIVGSAGLVAFVQVMSSVLQVGYDKGLFAGITIVLALSAFVRVQMRNSEGRKMVSDIAHNLPGWAATLLFALSPLPQLVRNFLEPSSLVGLSVGTMLLALTGNALMFPRALYTRDIVWMAGSSWACVAGWGQLLSMMLGKSVETGQSYLSLAPFAAVTAMLLSYVCGTLYFQNKFIQVLITT</sequence>
<feature type="transmembrane region" description="Helical" evidence="5">
    <location>
        <begin position="356"/>
        <end position="376"/>
    </location>
</feature>
<dbReference type="Gene3D" id="1.20.1280.290">
    <property type="match status" value="1"/>
</dbReference>
<dbReference type="GO" id="GO:0016020">
    <property type="term" value="C:membrane"/>
    <property type="evidence" value="ECO:0007669"/>
    <property type="project" value="UniProtKB-SubCell"/>
</dbReference>